<proteinExistence type="inferred from homology"/>
<evidence type="ECO:0000256" key="1">
    <source>
        <dbReference type="ARBA" id="ARBA00008791"/>
    </source>
</evidence>
<name>A0A1H3L0R4_9RHOB</name>
<gene>
    <name evidence="3" type="ORF">SAMN05444340_11112</name>
</gene>
<dbReference type="PANTHER" id="PTHR46268">
    <property type="entry name" value="STRESS RESPONSE PROTEIN NHAX"/>
    <property type="match status" value="1"/>
</dbReference>
<protein>
    <submittedName>
        <fullName evidence="3">Nucleotide-binding universal stress protein, UspA family</fullName>
    </submittedName>
</protein>
<dbReference type="CDD" id="cd00293">
    <property type="entry name" value="USP-like"/>
    <property type="match status" value="1"/>
</dbReference>
<sequence>MYQKILIPIAPDHIDAVPESIAAARVLADEGATIHALSVLEVIPNYVSTEIPYEVYERSCGETQTRLEAAFQDLPEAKISAEIGSPSSKILDVVKEGGYDLIVIRSHKPGLQDWFLGSTTGKVLRHAPCSVHVLR</sequence>
<evidence type="ECO:0000259" key="2">
    <source>
        <dbReference type="Pfam" id="PF00582"/>
    </source>
</evidence>
<dbReference type="Proteomes" id="UP000199286">
    <property type="component" value="Unassembled WGS sequence"/>
</dbReference>
<comment type="similarity">
    <text evidence="1">Belongs to the universal stress protein A family.</text>
</comment>
<dbReference type="OrthoDB" id="9792500at2"/>
<organism evidence="3 4">
    <name type="scientific">Citreimonas salinaria</name>
    <dbReference type="NCBI Taxonomy" id="321339"/>
    <lineage>
        <taxon>Bacteria</taxon>
        <taxon>Pseudomonadati</taxon>
        <taxon>Pseudomonadota</taxon>
        <taxon>Alphaproteobacteria</taxon>
        <taxon>Rhodobacterales</taxon>
        <taxon>Roseobacteraceae</taxon>
        <taxon>Citreimonas</taxon>
    </lineage>
</organism>
<dbReference type="RefSeq" id="WP_089883921.1">
    <property type="nucleotide sequence ID" value="NZ_FNPF01000011.1"/>
</dbReference>
<dbReference type="InterPro" id="IPR006016">
    <property type="entry name" value="UspA"/>
</dbReference>
<reference evidence="3 4" key="1">
    <citation type="submission" date="2016-10" db="EMBL/GenBank/DDBJ databases">
        <authorList>
            <person name="de Groot N.N."/>
        </authorList>
    </citation>
    <scope>NUCLEOTIDE SEQUENCE [LARGE SCALE GENOMIC DNA]</scope>
    <source>
        <strain evidence="3 4">DSM 26880</strain>
    </source>
</reference>
<dbReference type="InterPro" id="IPR006015">
    <property type="entry name" value="Universal_stress_UspA"/>
</dbReference>
<dbReference type="SUPFAM" id="SSF52402">
    <property type="entry name" value="Adenine nucleotide alpha hydrolases-like"/>
    <property type="match status" value="1"/>
</dbReference>
<dbReference type="STRING" id="321339.SAMN05444340_11112"/>
<feature type="domain" description="UspA" evidence="2">
    <location>
        <begin position="1"/>
        <end position="135"/>
    </location>
</feature>
<evidence type="ECO:0000313" key="3">
    <source>
        <dbReference type="EMBL" id="SDY57819.1"/>
    </source>
</evidence>
<dbReference type="Pfam" id="PF00582">
    <property type="entry name" value="Usp"/>
    <property type="match status" value="1"/>
</dbReference>
<dbReference type="Gene3D" id="3.40.50.620">
    <property type="entry name" value="HUPs"/>
    <property type="match status" value="1"/>
</dbReference>
<dbReference type="InterPro" id="IPR014729">
    <property type="entry name" value="Rossmann-like_a/b/a_fold"/>
</dbReference>
<dbReference type="AlphaFoldDB" id="A0A1H3L0R4"/>
<dbReference type="PRINTS" id="PR01438">
    <property type="entry name" value="UNVRSLSTRESS"/>
</dbReference>
<evidence type="ECO:0000313" key="4">
    <source>
        <dbReference type="Proteomes" id="UP000199286"/>
    </source>
</evidence>
<accession>A0A1H3L0R4</accession>
<dbReference type="EMBL" id="FNPF01000011">
    <property type="protein sequence ID" value="SDY57819.1"/>
    <property type="molecule type" value="Genomic_DNA"/>
</dbReference>
<keyword evidence="4" id="KW-1185">Reference proteome</keyword>
<dbReference type="PANTHER" id="PTHR46268:SF6">
    <property type="entry name" value="UNIVERSAL STRESS PROTEIN UP12"/>
    <property type="match status" value="1"/>
</dbReference>